<reference evidence="2 3" key="1">
    <citation type="submission" date="2018-04" db="EMBL/GenBank/DDBJ databases">
        <title>WGS assembly of Panicum hallii var. hallii HAL2.</title>
        <authorList>
            <person name="Lovell J."/>
            <person name="Jenkins J."/>
            <person name="Lowry D."/>
            <person name="Mamidi S."/>
            <person name="Sreedasyam A."/>
            <person name="Weng X."/>
            <person name="Barry K."/>
            <person name="Bonette J."/>
            <person name="Campitelli B."/>
            <person name="Daum C."/>
            <person name="Gordon S."/>
            <person name="Gould B."/>
            <person name="Lipzen A."/>
            <person name="MacQueen A."/>
            <person name="Palacio-Mejia J."/>
            <person name="Plott C."/>
            <person name="Shakirov E."/>
            <person name="Shu S."/>
            <person name="Yoshinaga Y."/>
            <person name="Zane M."/>
            <person name="Rokhsar D."/>
            <person name="Grimwood J."/>
            <person name="Schmutz J."/>
            <person name="Juenger T."/>
        </authorList>
    </citation>
    <scope>NUCLEOTIDE SEQUENCE [LARGE SCALE GENOMIC DNA]</scope>
    <source>
        <strain evidence="3">cv. HAL2</strain>
    </source>
</reference>
<feature type="region of interest" description="Disordered" evidence="1">
    <location>
        <begin position="144"/>
        <end position="169"/>
    </location>
</feature>
<organism evidence="2 3">
    <name type="scientific">Panicum hallii var. hallii</name>
    <dbReference type="NCBI Taxonomy" id="1504633"/>
    <lineage>
        <taxon>Eukaryota</taxon>
        <taxon>Viridiplantae</taxon>
        <taxon>Streptophyta</taxon>
        <taxon>Embryophyta</taxon>
        <taxon>Tracheophyta</taxon>
        <taxon>Spermatophyta</taxon>
        <taxon>Magnoliopsida</taxon>
        <taxon>Liliopsida</taxon>
        <taxon>Poales</taxon>
        <taxon>Poaceae</taxon>
        <taxon>PACMAD clade</taxon>
        <taxon>Panicoideae</taxon>
        <taxon>Panicodae</taxon>
        <taxon>Paniceae</taxon>
        <taxon>Panicinae</taxon>
        <taxon>Panicum</taxon>
        <taxon>Panicum sect. Panicum</taxon>
    </lineage>
</organism>
<dbReference type="Proteomes" id="UP000244336">
    <property type="component" value="Chromosome 4"/>
</dbReference>
<evidence type="ECO:0000313" key="3">
    <source>
        <dbReference type="Proteomes" id="UP000244336"/>
    </source>
</evidence>
<sequence>MTNSISLSGGIPGSSSGKTSGYSFTTGTSSKDLASMLNTIGLDPLSWVWQVTHTPSGFVKCTTLSAQPIRPLCRLNQSIPRITSIPLDLSTTKSARNSTPLNLILTRRQPSWHLMSPPGVRVNRGVFSSTVGIRCFSTKREDMNECDAPESNNTVAKAELTRYSPSTTP</sequence>
<evidence type="ECO:0000256" key="1">
    <source>
        <dbReference type="SAM" id="MobiDB-lite"/>
    </source>
</evidence>
<accession>A0A2T7E0T0</accession>
<dbReference type="EMBL" id="CM009752">
    <property type="protein sequence ID" value="PUZ61440.1"/>
    <property type="molecule type" value="Genomic_DNA"/>
</dbReference>
<name>A0A2T7E0T0_9POAL</name>
<keyword evidence="3" id="KW-1185">Reference proteome</keyword>
<proteinExistence type="predicted"/>
<protein>
    <submittedName>
        <fullName evidence="2">Uncharacterized protein</fullName>
    </submittedName>
</protein>
<evidence type="ECO:0000313" key="2">
    <source>
        <dbReference type="EMBL" id="PUZ61440.1"/>
    </source>
</evidence>
<dbReference type="Gramene" id="PUZ61440">
    <property type="protein sequence ID" value="PUZ61440"/>
    <property type="gene ID" value="GQ55_4G276800"/>
</dbReference>
<feature type="region of interest" description="Disordered" evidence="1">
    <location>
        <begin position="1"/>
        <end position="23"/>
    </location>
</feature>
<dbReference type="AlphaFoldDB" id="A0A2T7E0T0"/>
<gene>
    <name evidence="2" type="ORF">GQ55_4G276800</name>
</gene>